<feature type="domain" description="Type III secretion system flagellar brake protein YcgR PilZN" evidence="5">
    <location>
        <begin position="15"/>
        <end position="121"/>
    </location>
</feature>
<dbReference type="Proteomes" id="UP000242999">
    <property type="component" value="Unassembled WGS sequence"/>
</dbReference>
<organism evidence="6 7">
    <name type="scientific">Allopseudospirillum japonicum</name>
    <dbReference type="NCBI Taxonomy" id="64971"/>
    <lineage>
        <taxon>Bacteria</taxon>
        <taxon>Pseudomonadati</taxon>
        <taxon>Pseudomonadota</taxon>
        <taxon>Gammaproteobacteria</taxon>
        <taxon>Oceanospirillales</taxon>
        <taxon>Oceanospirillaceae</taxon>
        <taxon>Allopseudospirillum</taxon>
    </lineage>
</organism>
<keyword evidence="2" id="KW-0547">Nucleotide-binding</keyword>
<proteinExistence type="predicted"/>
<evidence type="ECO:0000256" key="2">
    <source>
        <dbReference type="ARBA" id="ARBA00022741"/>
    </source>
</evidence>
<sequence length="248" mass="28596">MDTKSLLDEQDPEKYLVTRRAEMAYILRTLKRTHAQLNVSFASTQHIFASIVLDVNSAEGYFLLDELNPIHGHERLLAGQRFSVRASDQGVQIFFSGCKVTEVIPAHDGAMYKVAFPTSMIHHQRREAFRAHVGRTYHIPVRLNAAHREIILEGELLDISSTGCKVEFPFLVTPPFDELEEFDEVEIEVESQNILIRCSAEARYASYLEELETTHCGFRFIQIDGRNQREVDRFVVYLQREARRLGLR</sequence>
<name>A0A1H6UA95_9GAMM</name>
<evidence type="ECO:0000256" key="1">
    <source>
        <dbReference type="ARBA" id="ARBA00022636"/>
    </source>
</evidence>
<dbReference type="InterPro" id="IPR009926">
    <property type="entry name" value="T3SS_YcgR_PilZN"/>
</dbReference>
<evidence type="ECO:0000313" key="6">
    <source>
        <dbReference type="EMBL" id="SEI85170.1"/>
    </source>
</evidence>
<evidence type="ECO:0000259" key="5">
    <source>
        <dbReference type="Pfam" id="PF07317"/>
    </source>
</evidence>
<dbReference type="EMBL" id="FNYH01000013">
    <property type="protein sequence ID" value="SEI85170.1"/>
    <property type="molecule type" value="Genomic_DNA"/>
</dbReference>
<protein>
    <submittedName>
        <fullName evidence="6">C-di-GMP-binding flagellar brake protein YcgR, contains PilZNR and PilZ domains</fullName>
    </submittedName>
</protein>
<dbReference type="Pfam" id="PF07238">
    <property type="entry name" value="PilZ"/>
    <property type="match status" value="1"/>
</dbReference>
<reference evidence="7" key="1">
    <citation type="submission" date="2016-10" db="EMBL/GenBank/DDBJ databases">
        <authorList>
            <person name="Varghese N."/>
            <person name="Submissions S."/>
        </authorList>
    </citation>
    <scope>NUCLEOTIDE SEQUENCE [LARGE SCALE GENOMIC DNA]</scope>
    <source>
        <strain evidence="7">DSM 7165</strain>
    </source>
</reference>
<evidence type="ECO:0000313" key="7">
    <source>
        <dbReference type="Proteomes" id="UP000242999"/>
    </source>
</evidence>
<keyword evidence="3" id="KW-0975">Bacterial flagellum</keyword>
<keyword evidence="6" id="KW-0282">Flagellum</keyword>
<dbReference type="Gene3D" id="2.40.10.220">
    <property type="entry name" value="predicted glycosyltransferase like domains"/>
    <property type="match status" value="1"/>
</dbReference>
<dbReference type="GO" id="GO:0035438">
    <property type="term" value="F:cyclic-di-GMP binding"/>
    <property type="evidence" value="ECO:0007669"/>
    <property type="project" value="InterPro"/>
</dbReference>
<dbReference type="OrthoDB" id="6746848at2"/>
<keyword evidence="1" id="KW-0973">c-di-GMP</keyword>
<dbReference type="InterPro" id="IPR009875">
    <property type="entry name" value="PilZ_domain"/>
</dbReference>
<feature type="domain" description="PilZ" evidence="4">
    <location>
        <begin position="124"/>
        <end position="235"/>
    </location>
</feature>
<evidence type="ECO:0000256" key="3">
    <source>
        <dbReference type="ARBA" id="ARBA00023143"/>
    </source>
</evidence>
<keyword evidence="6" id="KW-0966">Cell projection</keyword>
<accession>A0A1H6UA95</accession>
<dbReference type="InterPro" id="IPR012349">
    <property type="entry name" value="Split_barrel_FMN-bd"/>
</dbReference>
<dbReference type="AlphaFoldDB" id="A0A1H6UA95"/>
<dbReference type="SUPFAM" id="SSF141371">
    <property type="entry name" value="PilZ domain-like"/>
    <property type="match status" value="1"/>
</dbReference>
<dbReference type="Gene3D" id="2.30.110.10">
    <property type="entry name" value="Electron Transport, Fmn-binding Protein, Chain A"/>
    <property type="match status" value="1"/>
</dbReference>
<keyword evidence="7" id="KW-1185">Reference proteome</keyword>
<dbReference type="Pfam" id="PF07317">
    <property type="entry name" value="PilZN"/>
    <property type="match status" value="1"/>
</dbReference>
<evidence type="ECO:0000259" key="4">
    <source>
        <dbReference type="Pfam" id="PF07238"/>
    </source>
</evidence>
<keyword evidence="6" id="KW-0969">Cilium</keyword>
<dbReference type="RefSeq" id="WP_093311657.1">
    <property type="nucleotide sequence ID" value="NZ_FNYH01000013.1"/>
</dbReference>
<gene>
    <name evidence="6" type="ORF">SAMN05421831_11313</name>
</gene>
<dbReference type="STRING" id="64971.SAMN05421831_11313"/>